<evidence type="ECO:0008006" key="5">
    <source>
        <dbReference type="Google" id="ProtNLM"/>
    </source>
</evidence>
<dbReference type="Proteomes" id="UP000027195">
    <property type="component" value="Unassembled WGS sequence"/>
</dbReference>
<evidence type="ECO:0000256" key="1">
    <source>
        <dbReference type="SAM" id="MobiDB-lite"/>
    </source>
</evidence>
<evidence type="ECO:0000313" key="4">
    <source>
        <dbReference type="Proteomes" id="UP000027195"/>
    </source>
</evidence>
<gene>
    <name evidence="3" type="ORF">BOTBODRAFT_51811</name>
</gene>
<dbReference type="PANTHER" id="PTHR34883:SF15">
    <property type="entry name" value="EXTRACELLULAR SERINE-RICH PROTEIN"/>
    <property type="match status" value="1"/>
</dbReference>
<dbReference type="CDD" id="cd00920">
    <property type="entry name" value="Cupredoxin"/>
    <property type="match status" value="1"/>
</dbReference>
<dbReference type="EMBL" id="KL198019">
    <property type="protein sequence ID" value="KDQ19390.1"/>
    <property type="molecule type" value="Genomic_DNA"/>
</dbReference>
<dbReference type="OrthoDB" id="1921208at2759"/>
<dbReference type="InterPro" id="IPR008972">
    <property type="entry name" value="Cupredoxin"/>
</dbReference>
<dbReference type="HOGENOM" id="CLU_053381_1_1_1"/>
<accession>A0A067MXI4</accession>
<feature type="compositionally biased region" description="Low complexity" evidence="1">
    <location>
        <begin position="138"/>
        <end position="148"/>
    </location>
</feature>
<keyword evidence="2" id="KW-0732">Signal</keyword>
<sequence>MHLIVALLSLLALPFAAAWTRNVTVGANGQLVFNPPNITAEVGDTIVFIFESEHTATQSTYQTPCSPSSGGFNGVSASTSPSTFSVKVNNTNPIWVYCAIPGHCKAGMVFAVNAPTTGDTYESFKQIAAGTGPGVEINPSSAGASPTGSSGGSNAGPDSVPSSANRVVSRASVLVTAFSALIALFV</sequence>
<feature type="region of interest" description="Disordered" evidence="1">
    <location>
        <begin position="135"/>
        <end position="162"/>
    </location>
</feature>
<feature type="signal peptide" evidence="2">
    <location>
        <begin position="1"/>
        <end position="18"/>
    </location>
</feature>
<keyword evidence="4" id="KW-1185">Reference proteome</keyword>
<dbReference type="SUPFAM" id="SSF49503">
    <property type="entry name" value="Cupredoxins"/>
    <property type="match status" value="1"/>
</dbReference>
<dbReference type="InParanoid" id="A0A067MXI4"/>
<dbReference type="STRING" id="930990.A0A067MXI4"/>
<dbReference type="Gene3D" id="2.60.40.420">
    <property type="entry name" value="Cupredoxins - blue copper proteins"/>
    <property type="match status" value="1"/>
</dbReference>
<name>A0A067MXI4_BOTB1</name>
<feature type="chain" id="PRO_5001641626" description="Phytocyanin domain-containing protein" evidence="2">
    <location>
        <begin position="19"/>
        <end position="186"/>
    </location>
</feature>
<evidence type="ECO:0000256" key="2">
    <source>
        <dbReference type="SAM" id="SignalP"/>
    </source>
</evidence>
<dbReference type="AlphaFoldDB" id="A0A067MXI4"/>
<evidence type="ECO:0000313" key="3">
    <source>
        <dbReference type="EMBL" id="KDQ19390.1"/>
    </source>
</evidence>
<protein>
    <recommendedName>
        <fullName evidence="5">Phytocyanin domain-containing protein</fullName>
    </recommendedName>
</protein>
<organism evidence="3 4">
    <name type="scientific">Botryobasidium botryosum (strain FD-172 SS1)</name>
    <dbReference type="NCBI Taxonomy" id="930990"/>
    <lineage>
        <taxon>Eukaryota</taxon>
        <taxon>Fungi</taxon>
        <taxon>Dikarya</taxon>
        <taxon>Basidiomycota</taxon>
        <taxon>Agaricomycotina</taxon>
        <taxon>Agaricomycetes</taxon>
        <taxon>Cantharellales</taxon>
        <taxon>Botryobasidiaceae</taxon>
        <taxon>Botryobasidium</taxon>
    </lineage>
</organism>
<reference evidence="4" key="1">
    <citation type="journal article" date="2014" name="Proc. Natl. Acad. Sci. U.S.A.">
        <title>Extensive sampling of basidiomycete genomes demonstrates inadequacy of the white-rot/brown-rot paradigm for wood decay fungi.</title>
        <authorList>
            <person name="Riley R."/>
            <person name="Salamov A.A."/>
            <person name="Brown D.W."/>
            <person name="Nagy L.G."/>
            <person name="Floudas D."/>
            <person name="Held B.W."/>
            <person name="Levasseur A."/>
            <person name="Lombard V."/>
            <person name="Morin E."/>
            <person name="Otillar R."/>
            <person name="Lindquist E.A."/>
            <person name="Sun H."/>
            <person name="LaButti K.M."/>
            <person name="Schmutz J."/>
            <person name="Jabbour D."/>
            <person name="Luo H."/>
            <person name="Baker S.E."/>
            <person name="Pisabarro A.G."/>
            <person name="Walton J.D."/>
            <person name="Blanchette R.A."/>
            <person name="Henrissat B."/>
            <person name="Martin F."/>
            <person name="Cullen D."/>
            <person name="Hibbett D.S."/>
            <person name="Grigoriev I.V."/>
        </authorList>
    </citation>
    <scope>NUCLEOTIDE SEQUENCE [LARGE SCALE GENOMIC DNA]</scope>
    <source>
        <strain evidence="4">FD-172 SS1</strain>
    </source>
</reference>
<dbReference type="InterPro" id="IPR052953">
    <property type="entry name" value="Ser-rich/MCO-related"/>
</dbReference>
<dbReference type="PANTHER" id="PTHR34883">
    <property type="entry name" value="SERINE-RICH PROTEIN, PUTATIVE-RELATED-RELATED"/>
    <property type="match status" value="1"/>
</dbReference>
<proteinExistence type="predicted"/>